<accession>A0A5C2RMW9</accession>
<feature type="compositionally biased region" description="Low complexity" evidence="1">
    <location>
        <begin position="670"/>
        <end position="679"/>
    </location>
</feature>
<feature type="compositionally biased region" description="Pro residues" evidence="1">
    <location>
        <begin position="433"/>
        <end position="448"/>
    </location>
</feature>
<feature type="region of interest" description="Disordered" evidence="1">
    <location>
        <begin position="221"/>
        <end position="268"/>
    </location>
</feature>
<dbReference type="EMBL" id="ML122347">
    <property type="protein sequence ID" value="RPD52654.1"/>
    <property type="molecule type" value="Genomic_DNA"/>
</dbReference>
<protein>
    <submittedName>
        <fullName evidence="2">Uncharacterized protein</fullName>
    </submittedName>
</protein>
<evidence type="ECO:0000313" key="3">
    <source>
        <dbReference type="Proteomes" id="UP000313359"/>
    </source>
</evidence>
<proteinExistence type="predicted"/>
<organism evidence="2 3">
    <name type="scientific">Lentinus tigrinus ALCF2SS1-6</name>
    <dbReference type="NCBI Taxonomy" id="1328759"/>
    <lineage>
        <taxon>Eukaryota</taxon>
        <taxon>Fungi</taxon>
        <taxon>Dikarya</taxon>
        <taxon>Basidiomycota</taxon>
        <taxon>Agaricomycotina</taxon>
        <taxon>Agaricomycetes</taxon>
        <taxon>Polyporales</taxon>
        <taxon>Polyporaceae</taxon>
        <taxon>Lentinus</taxon>
    </lineage>
</organism>
<name>A0A5C2RMW9_9APHY</name>
<dbReference type="AlphaFoldDB" id="A0A5C2RMW9"/>
<dbReference type="Proteomes" id="UP000313359">
    <property type="component" value="Unassembled WGS sequence"/>
</dbReference>
<evidence type="ECO:0000313" key="2">
    <source>
        <dbReference type="EMBL" id="RPD52654.1"/>
    </source>
</evidence>
<evidence type="ECO:0000256" key="1">
    <source>
        <dbReference type="SAM" id="MobiDB-lite"/>
    </source>
</evidence>
<keyword evidence="3" id="KW-1185">Reference proteome</keyword>
<feature type="region of interest" description="Disordered" evidence="1">
    <location>
        <begin position="652"/>
        <end position="712"/>
    </location>
</feature>
<dbReference type="STRING" id="1328759.A0A5C2RMW9"/>
<reference evidence="2" key="1">
    <citation type="journal article" date="2018" name="Genome Biol. Evol.">
        <title>Genomics and development of Lentinus tigrinus, a white-rot wood-decaying mushroom with dimorphic fruiting bodies.</title>
        <authorList>
            <person name="Wu B."/>
            <person name="Xu Z."/>
            <person name="Knudson A."/>
            <person name="Carlson A."/>
            <person name="Chen N."/>
            <person name="Kovaka S."/>
            <person name="LaButti K."/>
            <person name="Lipzen A."/>
            <person name="Pennachio C."/>
            <person name="Riley R."/>
            <person name="Schakwitz W."/>
            <person name="Umezawa K."/>
            <person name="Ohm R.A."/>
            <person name="Grigoriev I.V."/>
            <person name="Nagy L.G."/>
            <person name="Gibbons J."/>
            <person name="Hibbett D."/>
        </authorList>
    </citation>
    <scope>NUCLEOTIDE SEQUENCE [LARGE SCALE GENOMIC DNA]</scope>
    <source>
        <strain evidence="2">ALCF2SS1-6</strain>
    </source>
</reference>
<sequence length="802" mass="86355">MSARPPPIVRLMPDLHQDIDRLVAELIPQATTQLVEAVNELEALCSDITTDNGYVASGYAKVGDCAATLLAFSMGHGTSAMMATLREQSNRSLDILKEWPHDGERFPSELAARIDRFRPAVVDVDLLLHIRGLIYEVEDAMDKVDAEIQSTLEAPGGRTYILPRRDDRQLRSFDVPVMKVVAVPSAGGIEASNGALKKEAACQGRVLIAVEKLMHAVPGDSDNLKLRRKPLPTGSSPPSDPLVPAANLLSTAPPVSPSHPAAEDRDAEGDVVLSDVLPPDPVELGDFVAAFLLEMHPLDDQAYQARARSFLSILREENGRKPCPDVAFFDLYAHFASAASSRTATDFFFDYLEVSRAVRLEGLQSELESATMQVDLETQMCQRLSAEYGAGVLSARDFAAMMAKYRGSLVRCEAEVKDLTALLPRAELTEILPPPTTRALAPPVPRNPPSKRNLSPELDIDMEESPKPINPPKKARSSRPAAGPSLALSAASSTALDILRDRGINLVLAEVEGVSEEHRSAIVFSATCDLCGRDCDRGVRLKCAACTTKRKVCATGGMNVFGEFRLKHLKTPAAQFNGRTITIVDDLNLEHTTQVTEAIKTFQHQGPIILAFHQGRLNLHLRALGLPEGPNSSGFRVDLRRAVEVDANTSHTPLSLRVTTRRAESKGAPAAGTRASTSRGRGDTRSSVRAEPQASATPTAAGPTAGSSKGTAAGLKARDVVLAANRTQANALIAQIWTMAKQLAQLHTNEEELTDLSYGEYRPSPPSAPLQEALDFAQLAALDPSADVAALRELLVLPDASE</sequence>
<feature type="region of interest" description="Disordered" evidence="1">
    <location>
        <begin position="433"/>
        <end position="484"/>
    </location>
</feature>
<feature type="compositionally biased region" description="Low complexity" evidence="1">
    <location>
        <begin position="694"/>
        <end position="708"/>
    </location>
</feature>
<gene>
    <name evidence="2" type="ORF">L227DRAFT_568463</name>
</gene>